<proteinExistence type="predicted"/>
<feature type="domain" description="EF-hand" evidence="4">
    <location>
        <begin position="498"/>
        <end position="516"/>
    </location>
</feature>
<feature type="domain" description="Lcl C-terminal" evidence="3">
    <location>
        <begin position="260"/>
        <end position="370"/>
    </location>
</feature>
<protein>
    <submittedName>
        <fullName evidence="5">DUF1566 domain-containing protein</fullName>
    </submittedName>
</protein>
<feature type="compositionally biased region" description="Basic and acidic residues" evidence="1">
    <location>
        <begin position="449"/>
        <end position="473"/>
    </location>
</feature>
<dbReference type="PROSITE" id="PS00018">
    <property type="entry name" value="EF_HAND_1"/>
    <property type="match status" value="1"/>
</dbReference>
<dbReference type="Pfam" id="PF07603">
    <property type="entry name" value="Lcl_C"/>
    <property type="match status" value="2"/>
</dbReference>
<dbReference type="SUPFAM" id="SSF47473">
    <property type="entry name" value="EF-hand"/>
    <property type="match status" value="1"/>
</dbReference>
<feature type="signal peptide" evidence="2">
    <location>
        <begin position="1"/>
        <end position="32"/>
    </location>
</feature>
<dbReference type="InterPro" id="IPR011460">
    <property type="entry name" value="Lcl_C"/>
</dbReference>
<evidence type="ECO:0000313" key="6">
    <source>
        <dbReference type="Proteomes" id="UP001524460"/>
    </source>
</evidence>
<dbReference type="InterPro" id="IPR002048">
    <property type="entry name" value="EF_hand_dom"/>
</dbReference>
<name>A0ABT1N3N7_9GAMM</name>
<dbReference type="Gene3D" id="1.10.238.10">
    <property type="entry name" value="EF-hand"/>
    <property type="match status" value="1"/>
</dbReference>
<comment type="caution">
    <text evidence="5">The sequence shown here is derived from an EMBL/GenBank/DDBJ whole genome shotgun (WGS) entry which is preliminary data.</text>
</comment>
<reference evidence="5 6" key="1">
    <citation type="submission" date="2022-07" db="EMBL/GenBank/DDBJ databases">
        <title>Photobacterium pectinilyticum sp. nov., a marine bacterium isolated from surface seawater of Qingdao offshore.</title>
        <authorList>
            <person name="Wang X."/>
        </authorList>
    </citation>
    <scope>NUCLEOTIDE SEQUENCE [LARGE SCALE GENOMIC DNA]</scope>
    <source>
        <strain evidence="5 6">ZSDE20</strain>
    </source>
</reference>
<dbReference type="EMBL" id="JANEYT010000034">
    <property type="protein sequence ID" value="MCQ1059347.1"/>
    <property type="molecule type" value="Genomic_DNA"/>
</dbReference>
<feature type="domain" description="Lcl C-terminal" evidence="3">
    <location>
        <begin position="90"/>
        <end position="243"/>
    </location>
</feature>
<accession>A0ABT1N3N7</accession>
<organism evidence="5 6">
    <name type="scientific">Photobacterium pectinilyticum</name>
    <dbReference type="NCBI Taxonomy" id="2906793"/>
    <lineage>
        <taxon>Bacteria</taxon>
        <taxon>Pseudomonadati</taxon>
        <taxon>Pseudomonadota</taxon>
        <taxon>Gammaproteobacteria</taxon>
        <taxon>Vibrionales</taxon>
        <taxon>Vibrionaceae</taxon>
        <taxon>Photobacterium</taxon>
    </lineage>
</organism>
<gene>
    <name evidence="5" type="ORF">NHN17_14945</name>
</gene>
<evidence type="ECO:0000256" key="2">
    <source>
        <dbReference type="SAM" id="SignalP"/>
    </source>
</evidence>
<keyword evidence="6" id="KW-1185">Reference proteome</keyword>
<evidence type="ECO:0000259" key="3">
    <source>
        <dbReference type="Pfam" id="PF07603"/>
    </source>
</evidence>
<dbReference type="InterPro" id="IPR011992">
    <property type="entry name" value="EF-hand-dom_pair"/>
</dbReference>
<dbReference type="Pfam" id="PF13202">
    <property type="entry name" value="EF-hand_5"/>
    <property type="match status" value="2"/>
</dbReference>
<evidence type="ECO:0000259" key="4">
    <source>
        <dbReference type="Pfam" id="PF13202"/>
    </source>
</evidence>
<evidence type="ECO:0000313" key="5">
    <source>
        <dbReference type="EMBL" id="MCQ1059347.1"/>
    </source>
</evidence>
<dbReference type="RefSeq" id="WP_255043384.1">
    <property type="nucleotide sequence ID" value="NZ_JANEYT010000034.1"/>
</dbReference>
<feature type="chain" id="PRO_5046900367" evidence="2">
    <location>
        <begin position="33"/>
        <end position="522"/>
    </location>
</feature>
<dbReference type="PANTHER" id="PTHR35812:SF1">
    <property type="entry name" value="LIPOPROTEIN"/>
    <property type="match status" value="1"/>
</dbReference>
<evidence type="ECO:0000256" key="1">
    <source>
        <dbReference type="SAM" id="MobiDB-lite"/>
    </source>
</evidence>
<dbReference type="PANTHER" id="PTHR35812">
    <property type="entry name" value="LIPOPROTEIN"/>
    <property type="match status" value="1"/>
</dbReference>
<dbReference type="InterPro" id="IPR018247">
    <property type="entry name" value="EF_Hand_1_Ca_BS"/>
</dbReference>
<keyword evidence="2" id="KW-0732">Signal</keyword>
<feature type="region of interest" description="Disordered" evidence="1">
    <location>
        <begin position="444"/>
        <end position="522"/>
    </location>
</feature>
<dbReference type="Proteomes" id="UP001524460">
    <property type="component" value="Unassembled WGS sequence"/>
</dbReference>
<feature type="compositionally biased region" description="Basic and acidic residues" evidence="1">
    <location>
        <begin position="486"/>
        <end position="507"/>
    </location>
</feature>
<feature type="domain" description="EF-hand" evidence="4">
    <location>
        <begin position="476"/>
        <end position="492"/>
    </location>
</feature>
<sequence length="522" mass="57664">MKKTEFKRAFLRISKLTAALAITGMTAFSTVAATNQSPQYSYSIVDTNQSVCTDAQNVLDECPTEKGKTGFGQDAQYQGRAPSYTRNNDGTVTDNHTGLIWAQTTDTNGDGKITAADKMTYDEAVAYASNLQLAGHSDWRVPTIKELYSLMMFDGEDPSGLNGAGTYSIRPFLDHEYFGFESGDLSAGERLIDSQYVSSTKYVSTTMNGDETVFGVNFIDGRIKGYGMKSPHGGEKTFYVMVVRGNTDYGINDFSNNNNGTVTDNATGLTWQQADSGAGMDWPAALEYCENLELAGNSNWRLPNIKELQSIVDYTKSPGTTNSAAIDNVFEVTPIFNEGETLDYPSYWSSTTHQNLKNGKNAAYMAFGRSLGNMNGEWVDVHGAGAQRSDPKVYEGIDYPQGHGPQGDAIRYSNNVRCVTDNATVFVAQPEAIERSTKQYILNGSEASIDSHKPRNQQDSKTKDRQEGQRQGHDPFTQMDTNNDGKLSRDEVRGPLKRDFDKLDTNRDGYLTRNELPQRPRK</sequence>